<dbReference type="PANTHER" id="PTHR48079">
    <property type="entry name" value="PROTEIN YEEZ"/>
    <property type="match status" value="1"/>
</dbReference>
<dbReference type="InterPro" id="IPR051783">
    <property type="entry name" value="NAD(P)-dependent_oxidoreduct"/>
</dbReference>
<gene>
    <name evidence="2" type="ordered locus">Cag_1572</name>
</gene>
<evidence type="ECO:0000313" key="2">
    <source>
        <dbReference type="EMBL" id="ABB28827.1"/>
    </source>
</evidence>
<organism evidence="2">
    <name type="scientific">Chlorobium chlorochromatii (strain CaD3)</name>
    <dbReference type="NCBI Taxonomy" id="340177"/>
    <lineage>
        <taxon>Bacteria</taxon>
        <taxon>Pseudomonadati</taxon>
        <taxon>Chlorobiota</taxon>
        <taxon>Chlorobiia</taxon>
        <taxon>Chlorobiales</taxon>
        <taxon>Chlorobiaceae</taxon>
        <taxon>Chlorobium/Pelodictyon group</taxon>
        <taxon>Chlorobium</taxon>
    </lineage>
</organism>
<dbReference type="STRING" id="340177.Cag_1572"/>
<dbReference type="Pfam" id="PF01370">
    <property type="entry name" value="Epimerase"/>
    <property type="match status" value="1"/>
</dbReference>
<dbReference type="OrthoDB" id="751203at2"/>
<dbReference type="EMBL" id="CP000108">
    <property type="protein sequence ID" value="ABB28827.1"/>
    <property type="molecule type" value="Genomic_DNA"/>
</dbReference>
<dbReference type="SUPFAM" id="SSF51735">
    <property type="entry name" value="NAD(P)-binding Rossmann-fold domains"/>
    <property type="match status" value="1"/>
</dbReference>
<feature type="domain" description="NAD-dependent epimerase/dehydratase" evidence="1">
    <location>
        <begin position="12"/>
        <end position="172"/>
    </location>
</feature>
<proteinExistence type="predicted"/>
<evidence type="ECO:0000259" key="1">
    <source>
        <dbReference type="Pfam" id="PF01370"/>
    </source>
</evidence>
<dbReference type="GO" id="GO:0005737">
    <property type="term" value="C:cytoplasm"/>
    <property type="evidence" value="ECO:0007669"/>
    <property type="project" value="TreeGrafter"/>
</dbReference>
<name>Q3AQ98_CHLCH</name>
<dbReference type="InterPro" id="IPR001509">
    <property type="entry name" value="Epimerase_deHydtase"/>
</dbReference>
<dbReference type="HOGENOM" id="CLU_007383_11_1_10"/>
<dbReference type="eggNOG" id="COG0451">
    <property type="taxonomic scope" value="Bacteria"/>
</dbReference>
<dbReference type="GO" id="GO:0004029">
    <property type="term" value="F:aldehyde dehydrogenase (NAD+) activity"/>
    <property type="evidence" value="ECO:0007669"/>
    <property type="project" value="TreeGrafter"/>
</dbReference>
<protein>
    <recommendedName>
        <fullName evidence="1">NAD-dependent epimerase/dehydratase domain-containing protein</fullName>
    </recommendedName>
</protein>
<accession>Q3AQ98</accession>
<dbReference type="KEGG" id="cch:Cag_1572"/>
<dbReference type="PANTHER" id="PTHR48079:SF6">
    <property type="entry name" value="NAD(P)-BINDING DOMAIN-CONTAINING PROTEIN-RELATED"/>
    <property type="match status" value="1"/>
</dbReference>
<dbReference type="Gene3D" id="3.40.50.720">
    <property type="entry name" value="NAD(P)-binding Rossmann-like Domain"/>
    <property type="match status" value="1"/>
</dbReference>
<reference evidence="2" key="1">
    <citation type="submission" date="2005-08" db="EMBL/GenBank/DDBJ databases">
        <title>Complete sequence of Chlorobium chlorochromatii CaD3.</title>
        <authorList>
            <person name="Copeland A."/>
            <person name="Lucas S."/>
            <person name="Lapidus A."/>
            <person name="Barry K."/>
            <person name="Detter J.C."/>
            <person name="Glavina T."/>
            <person name="Hammon N."/>
            <person name="Israni S."/>
            <person name="Pitluck S."/>
            <person name="Bryant D."/>
            <person name="Schmutz J."/>
            <person name="Larimer F."/>
            <person name="Land M."/>
            <person name="Kyrpides N."/>
            <person name="Ivanova N."/>
            <person name="Richardson P."/>
        </authorList>
    </citation>
    <scope>NUCLEOTIDE SEQUENCE [LARGE SCALE GENOMIC DNA]</scope>
    <source>
        <strain evidence="2">CaD3</strain>
    </source>
</reference>
<sequence length="271" mass="29781">MQKATISILGCGWLGLPLAKTLIAQGYNVKGSTTSEAKLDVLQEAGIEPYLVTFEPEIEAEDAVSFFQSDILIVNIPPGRREDIVEYHIMQFSSLIDALGQSPVRSLLMVSSTSVYPSLNQEVIEEDAVDPESPSGQALLMVEEMLMQESGFQTSIVRFGGLVGYDRTPARYLSALKEITNPNHPMNLIHQDDCVGIISEIIRLEQWGEVFNACSPIHPLRSEYYNRAADDAGVARLPLGAVDDSMGYKIVSSEKVVKALNYTFKHSDPIG</sequence>
<dbReference type="CDD" id="cd05266">
    <property type="entry name" value="SDR_a4"/>
    <property type="match status" value="1"/>
</dbReference>
<dbReference type="InterPro" id="IPR036291">
    <property type="entry name" value="NAD(P)-bd_dom_sf"/>
</dbReference>
<dbReference type="AlphaFoldDB" id="Q3AQ98"/>